<dbReference type="Proteomes" id="UP000281708">
    <property type="component" value="Unassembled WGS sequence"/>
</dbReference>
<dbReference type="Gene3D" id="3.40.630.30">
    <property type="match status" value="1"/>
</dbReference>
<organism evidence="5 6">
    <name type="scientific">Nocardioides mangrovicus</name>
    <dbReference type="NCBI Taxonomy" id="2478913"/>
    <lineage>
        <taxon>Bacteria</taxon>
        <taxon>Bacillati</taxon>
        <taxon>Actinomycetota</taxon>
        <taxon>Actinomycetes</taxon>
        <taxon>Propionibacteriales</taxon>
        <taxon>Nocardioidaceae</taxon>
        <taxon>Nocardioides</taxon>
    </lineage>
</organism>
<proteinExistence type="predicted"/>
<accession>A0A3L8P0I5</accession>
<dbReference type="InterPro" id="IPR016181">
    <property type="entry name" value="Acyl_CoA_acyltransferase"/>
</dbReference>
<dbReference type="InterPro" id="IPR050680">
    <property type="entry name" value="YpeA/RimI_acetyltransf"/>
</dbReference>
<dbReference type="EMBL" id="RDBE01000010">
    <property type="protein sequence ID" value="RLV48402.1"/>
    <property type="molecule type" value="Genomic_DNA"/>
</dbReference>
<evidence type="ECO:0000259" key="4">
    <source>
        <dbReference type="PROSITE" id="PS51186"/>
    </source>
</evidence>
<reference evidence="5 6" key="1">
    <citation type="submission" date="2018-10" db="EMBL/GenBank/DDBJ databases">
        <title>Marmoricola sp. 4Q3S-7 whole genome shotgun sequence.</title>
        <authorList>
            <person name="Li F."/>
        </authorList>
    </citation>
    <scope>NUCLEOTIDE SEQUENCE [LARGE SCALE GENOMIC DNA]</scope>
    <source>
        <strain evidence="5 6">4Q3S-7</strain>
    </source>
</reference>
<dbReference type="AlphaFoldDB" id="A0A3L8P0I5"/>
<name>A0A3L8P0I5_9ACTN</name>
<evidence type="ECO:0000256" key="3">
    <source>
        <dbReference type="SAM" id="MobiDB-lite"/>
    </source>
</evidence>
<evidence type="ECO:0000313" key="6">
    <source>
        <dbReference type="Proteomes" id="UP000281708"/>
    </source>
</evidence>
<comment type="caution">
    <text evidence="5">The sequence shown here is derived from an EMBL/GenBank/DDBJ whole genome shotgun (WGS) entry which is preliminary data.</text>
</comment>
<feature type="domain" description="N-acetyltransferase" evidence="4">
    <location>
        <begin position="117"/>
        <end position="250"/>
    </location>
</feature>
<dbReference type="PANTHER" id="PTHR43420">
    <property type="entry name" value="ACETYLTRANSFERASE"/>
    <property type="match status" value="1"/>
</dbReference>
<feature type="compositionally biased region" description="Basic and acidic residues" evidence="3">
    <location>
        <begin position="10"/>
        <end position="25"/>
    </location>
</feature>
<keyword evidence="2" id="KW-0012">Acyltransferase</keyword>
<dbReference type="SUPFAM" id="SSF55729">
    <property type="entry name" value="Acyl-CoA N-acyltransferases (Nat)"/>
    <property type="match status" value="1"/>
</dbReference>
<protein>
    <submittedName>
        <fullName evidence="5">GNAT family N-acetyltransferase</fullName>
    </submittedName>
</protein>
<dbReference type="GO" id="GO:0016747">
    <property type="term" value="F:acyltransferase activity, transferring groups other than amino-acyl groups"/>
    <property type="evidence" value="ECO:0007669"/>
    <property type="project" value="InterPro"/>
</dbReference>
<dbReference type="CDD" id="cd04301">
    <property type="entry name" value="NAT_SF"/>
    <property type="match status" value="1"/>
</dbReference>
<evidence type="ECO:0000313" key="5">
    <source>
        <dbReference type="EMBL" id="RLV48402.1"/>
    </source>
</evidence>
<feature type="region of interest" description="Disordered" evidence="3">
    <location>
        <begin position="1"/>
        <end position="83"/>
    </location>
</feature>
<keyword evidence="1 5" id="KW-0808">Transferase</keyword>
<keyword evidence="6" id="KW-1185">Reference proteome</keyword>
<dbReference type="PANTHER" id="PTHR43420:SF44">
    <property type="entry name" value="ACETYLTRANSFERASE YPEA"/>
    <property type="match status" value="1"/>
</dbReference>
<sequence length="254" mass="27413">MAGLARGRRRPDERQDRALLRRRLGDGPAVDPQEDGDAEVAGVLRPLGQARRGAPGPDGRGAVRLGQRGHPAAAGDRGPRRQPAGADLAVRLHRARRPVDPLPGAARRRRLHRAPAVTTVPIDPSDSADLRRAVLRNGRDHPPLGDRADAHYVGVHEQDRLVATGNIGPEPPGWRIRGMAVDPAHRGRGLGTQVLTALLAYADDHGGGIVWCHARTGARSLYERAGFVAVGEEWADPDLGPHLRMERPERAREG</sequence>
<dbReference type="PROSITE" id="PS51186">
    <property type="entry name" value="GNAT"/>
    <property type="match status" value="1"/>
</dbReference>
<dbReference type="InterPro" id="IPR000182">
    <property type="entry name" value="GNAT_dom"/>
</dbReference>
<evidence type="ECO:0000256" key="1">
    <source>
        <dbReference type="ARBA" id="ARBA00022679"/>
    </source>
</evidence>
<feature type="compositionally biased region" description="Low complexity" evidence="3">
    <location>
        <begin position="48"/>
        <end position="62"/>
    </location>
</feature>
<evidence type="ECO:0000256" key="2">
    <source>
        <dbReference type="ARBA" id="ARBA00023315"/>
    </source>
</evidence>
<dbReference type="Pfam" id="PF00583">
    <property type="entry name" value="Acetyltransf_1"/>
    <property type="match status" value="1"/>
</dbReference>
<gene>
    <name evidence="5" type="ORF">D9V37_17540</name>
</gene>